<dbReference type="EMBL" id="DXET01000143">
    <property type="protein sequence ID" value="HIX81634.1"/>
    <property type="molecule type" value="Genomic_DNA"/>
</dbReference>
<feature type="transmembrane region" description="Helical" evidence="1">
    <location>
        <begin position="38"/>
        <end position="59"/>
    </location>
</feature>
<comment type="caution">
    <text evidence="2">The sequence shown here is derived from an EMBL/GenBank/DDBJ whole genome shotgun (WGS) entry which is preliminary data.</text>
</comment>
<feature type="transmembrane region" description="Helical" evidence="1">
    <location>
        <begin position="65"/>
        <end position="86"/>
    </location>
</feature>
<proteinExistence type="predicted"/>
<name>A0A9D1XLQ3_9FIRM</name>
<keyword evidence="1" id="KW-0472">Membrane</keyword>
<reference evidence="2" key="1">
    <citation type="journal article" date="2021" name="PeerJ">
        <title>Extensive microbial diversity within the chicken gut microbiome revealed by metagenomics and culture.</title>
        <authorList>
            <person name="Gilroy R."/>
            <person name="Ravi A."/>
            <person name="Getino M."/>
            <person name="Pursley I."/>
            <person name="Horton D.L."/>
            <person name="Alikhan N.F."/>
            <person name="Baker D."/>
            <person name="Gharbi K."/>
            <person name="Hall N."/>
            <person name="Watson M."/>
            <person name="Adriaenssens E.M."/>
            <person name="Foster-Nyarko E."/>
            <person name="Jarju S."/>
            <person name="Secka A."/>
            <person name="Antonio M."/>
            <person name="Oren A."/>
            <person name="Chaudhuri R.R."/>
            <person name="La Ragione R."/>
            <person name="Hildebrand F."/>
            <person name="Pallen M.J."/>
        </authorList>
    </citation>
    <scope>NUCLEOTIDE SEQUENCE</scope>
    <source>
        <strain evidence="2">ChiGjej1B1-14440</strain>
    </source>
</reference>
<dbReference type="Proteomes" id="UP000886724">
    <property type="component" value="Unassembled WGS sequence"/>
</dbReference>
<protein>
    <submittedName>
        <fullName evidence="2">Uncharacterized protein</fullName>
    </submittedName>
</protein>
<gene>
    <name evidence="2" type="ORF">H9980_06650</name>
</gene>
<evidence type="ECO:0000313" key="3">
    <source>
        <dbReference type="Proteomes" id="UP000886724"/>
    </source>
</evidence>
<accession>A0A9D1XLQ3</accession>
<reference evidence="2" key="2">
    <citation type="submission" date="2021-04" db="EMBL/GenBank/DDBJ databases">
        <authorList>
            <person name="Gilroy R."/>
        </authorList>
    </citation>
    <scope>NUCLEOTIDE SEQUENCE</scope>
    <source>
        <strain evidence="2">ChiGjej1B1-14440</strain>
    </source>
</reference>
<organism evidence="2 3">
    <name type="scientific">Candidatus Erysipelatoclostridium merdavium</name>
    <dbReference type="NCBI Taxonomy" id="2838566"/>
    <lineage>
        <taxon>Bacteria</taxon>
        <taxon>Bacillati</taxon>
        <taxon>Bacillota</taxon>
        <taxon>Erysipelotrichia</taxon>
        <taxon>Erysipelotrichales</taxon>
        <taxon>Erysipelotrichales incertae sedis</taxon>
    </lineage>
</organism>
<dbReference type="AlphaFoldDB" id="A0A9D1XLQ3"/>
<evidence type="ECO:0000313" key="2">
    <source>
        <dbReference type="EMBL" id="HIX81634.1"/>
    </source>
</evidence>
<sequence>MQCSNCGHEFKPNSFAYKARQRCPECGTIMQIQFPPGIGFIPVIIAFIVAVYVVTVIGYDLIVGLSIFVLVYWPIEIIMDLILIYFDQYQLHELDR</sequence>
<keyword evidence="1" id="KW-0812">Transmembrane</keyword>
<keyword evidence="1" id="KW-1133">Transmembrane helix</keyword>
<evidence type="ECO:0000256" key="1">
    <source>
        <dbReference type="SAM" id="Phobius"/>
    </source>
</evidence>